<evidence type="ECO:0000313" key="3">
    <source>
        <dbReference type="Proteomes" id="UP000286415"/>
    </source>
</evidence>
<dbReference type="InterPro" id="IPR050923">
    <property type="entry name" value="Cell_Proc_Reg/RNA_Proc"/>
</dbReference>
<dbReference type="Proteomes" id="UP000286415">
    <property type="component" value="Unassembled WGS sequence"/>
</dbReference>
<protein>
    <submittedName>
        <fullName evidence="2">Mediator of DNA damage checkpoint protein 1</fullName>
    </submittedName>
</protein>
<feature type="domain" description="FHA" evidence="1">
    <location>
        <begin position="45"/>
        <end position="95"/>
    </location>
</feature>
<accession>A0A8T1M537</accession>
<dbReference type="SMART" id="SM00240">
    <property type="entry name" value="FHA"/>
    <property type="match status" value="1"/>
</dbReference>
<comment type="caution">
    <text evidence="2">The sequence shown here is derived from an EMBL/GenBank/DDBJ whole genome shotgun (WGS) entry which is preliminary data.</text>
</comment>
<dbReference type="OrthoDB" id="6274091at2759"/>
<sequence>MAEFISTQPVDDRNFSAGATDGQPKYFLTLEHNGQNELLSISGKIIIGRDRECSFFVDDSSLSRMHASIEVDENDLCMLTDLGSLNGSKRNGMALKPKVGYELRPGDRVQFGNLIGIIHLSSMDDPLVATQLSGDDCMRNPGLVNVFE</sequence>
<dbReference type="PROSITE" id="PS50006">
    <property type="entry name" value="FHA_DOMAIN"/>
    <property type="match status" value="1"/>
</dbReference>
<evidence type="ECO:0000259" key="1">
    <source>
        <dbReference type="PROSITE" id="PS50006"/>
    </source>
</evidence>
<keyword evidence="3" id="KW-1185">Reference proteome</keyword>
<gene>
    <name evidence="2" type="ORF">CSKR_202966</name>
</gene>
<proteinExistence type="predicted"/>
<dbReference type="AlphaFoldDB" id="A0A8T1M537"/>
<reference evidence="2 3" key="2">
    <citation type="journal article" date="2021" name="Genomics">
        <title>High-quality reference genome for Clonorchis sinensis.</title>
        <authorList>
            <person name="Young N.D."/>
            <person name="Stroehlein A.J."/>
            <person name="Kinkar L."/>
            <person name="Wang T."/>
            <person name="Sohn W.M."/>
            <person name="Chang B.C.H."/>
            <person name="Kaur P."/>
            <person name="Weisz D."/>
            <person name="Dudchenko O."/>
            <person name="Aiden E.L."/>
            <person name="Korhonen P.K."/>
            <person name="Gasser R.B."/>
        </authorList>
    </citation>
    <scope>NUCLEOTIDE SEQUENCE [LARGE SCALE GENOMIC DNA]</scope>
    <source>
        <strain evidence="2">Cs-k2</strain>
    </source>
</reference>
<reference evidence="2 3" key="1">
    <citation type="journal article" date="2018" name="Biotechnol. Adv.">
        <title>Improved genomic resources and new bioinformatic workflow for the carcinogenic parasite Clonorchis sinensis: Biotechnological implications.</title>
        <authorList>
            <person name="Wang D."/>
            <person name="Korhonen P.K."/>
            <person name="Gasser R.B."/>
            <person name="Young N.D."/>
        </authorList>
    </citation>
    <scope>NUCLEOTIDE SEQUENCE [LARGE SCALE GENOMIC DNA]</scope>
    <source>
        <strain evidence="2">Cs-k2</strain>
    </source>
</reference>
<dbReference type="Pfam" id="PF00498">
    <property type="entry name" value="FHA"/>
    <property type="match status" value="1"/>
</dbReference>
<dbReference type="InterPro" id="IPR008984">
    <property type="entry name" value="SMAD_FHA_dom_sf"/>
</dbReference>
<name>A0A8T1M537_CLOSI</name>
<dbReference type="InterPro" id="IPR000253">
    <property type="entry name" value="FHA_dom"/>
</dbReference>
<dbReference type="CDD" id="cd22665">
    <property type="entry name" value="FHA_MDC1"/>
    <property type="match status" value="1"/>
</dbReference>
<dbReference type="Gene3D" id="2.60.200.20">
    <property type="match status" value="1"/>
</dbReference>
<dbReference type="EMBL" id="NIRI02000056">
    <property type="protein sequence ID" value="KAG5444250.1"/>
    <property type="molecule type" value="Genomic_DNA"/>
</dbReference>
<dbReference type="PANTHER" id="PTHR23308">
    <property type="entry name" value="NUCLEAR INHIBITOR OF PROTEIN PHOSPHATASE-1"/>
    <property type="match status" value="1"/>
</dbReference>
<dbReference type="SUPFAM" id="SSF49879">
    <property type="entry name" value="SMAD/FHA domain"/>
    <property type="match status" value="1"/>
</dbReference>
<organism evidence="2 3">
    <name type="scientific">Clonorchis sinensis</name>
    <name type="common">Chinese liver fluke</name>
    <dbReference type="NCBI Taxonomy" id="79923"/>
    <lineage>
        <taxon>Eukaryota</taxon>
        <taxon>Metazoa</taxon>
        <taxon>Spiralia</taxon>
        <taxon>Lophotrochozoa</taxon>
        <taxon>Platyhelminthes</taxon>
        <taxon>Trematoda</taxon>
        <taxon>Digenea</taxon>
        <taxon>Opisthorchiida</taxon>
        <taxon>Opisthorchiata</taxon>
        <taxon>Opisthorchiidae</taxon>
        <taxon>Clonorchis</taxon>
    </lineage>
</organism>
<evidence type="ECO:0000313" key="2">
    <source>
        <dbReference type="EMBL" id="KAG5444250.1"/>
    </source>
</evidence>